<dbReference type="InterPro" id="IPR044926">
    <property type="entry name" value="RGS_subdomain_2"/>
</dbReference>
<dbReference type="InterPro" id="IPR036305">
    <property type="entry name" value="RGS_sf"/>
</dbReference>
<keyword evidence="3" id="KW-1185">Reference proteome</keyword>
<organism evidence="3 4">
    <name type="scientific">Galendromus occidentalis</name>
    <name type="common">western predatory mite</name>
    <dbReference type="NCBI Taxonomy" id="34638"/>
    <lineage>
        <taxon>Eukaryota</taxon>
        <taxon>Metazoa</taxon>
        <taxon>Ecdysozoa</taxon>
        <taxon>Arthropoda</taxon>
        <taxon>Chelicerata</taxon>
        <taxon>Arachnida</taxon>
        <taxon>Acari</taxon>
        <taxon>Parasitiformes</taxon>
        <taxon>Mesostigmata</taxon>
        <taxon>Gamasina</taxon>
        <taxon>Phytoseioidea</taxon>
        <taxon>Phytoseiidae</taxon>
        <taxon>Typhlodrominae</taxon>
        <taxon>Galendromus</taxon>
    </lineage>
</organism>
<evidence type="ECO:0000259" key="2">
    <source>
        <dbReference type="PROSITE" id="PS50132"/>
    </source>
</evidence>
<dbReference type="AlphaFoldDB" id="A0AAJ7SF08"/>
<dbReference type="Proteomes" id="UP000694867">
    <property type="component" value="Unplaced"/>
</dbReference>
<evidence type="ECO:0000313" key="4">
    <source>
        <dbReference type="RefSeq" id="XP_028967299.1"/>
    </source>
</evidence>
<sequence>MRSERPCPVQTPTDSASTNGESSPSWASCSSTPSFSTGGLDFDFNQKCTVSEESLQFRSSSSDQLSSSEHHLGRSTRAKGSRSSYDGELGVAPPSSPDNVGQTTSNTPTSITTTAVSINRFTHLLRRAESVAPPAHAQFLRKPVSKTKSADIACDEPRKKTLAQDVRLRLGFLRRRNTDTSIRPPPEEAQKWAQSFVELTNSKYGLALFRAFLSREFSEENIDFWLAVEEYKKSRPHKLASKARRIYEDFVAVQAPKEVNLEASTRNAIQENLDNVDVHMFDQAQRRVQGLMEQDAYIRFLQCDLYQDLLKQ</sequence>
<feature type="compositionally biased region" description="Polar residues" evidence="1">
    <location>
        <begin position="10"/>
        <end position="21"/>
    </location>
</feature>
<protein>
    <submittedName>
        <fullName evidence="4">Regulator of G-protein signaling 2</fullName>
    </submittedName>
</protein>
<dbReference type="RefSeq" id="XP_028967299.1">
    <property type="nucleotide sequence ID" value="XM_029111466.1"/>
</dbReference>
<evidence type="ECO:0000256" key="1">
    <source>
        <dbReference type="SAM" id="MobiDB-lite"/>
    </source>
</evidence>
<evidence type="ECO:0000313" key="3">
    <source>
        <dbReference type="Proteomes" id="UP000694867"/>
    </source>
</evidence>
<reference evidence="4" key="1">
    <citation type="submission" date="2025-08" db="UniProtKB">
        <authorList>
            <consortium name="RefSeq"/>
        </authorList>
    </citation>
    <scope>IDENTIFICATION</scope>
</reference>
<dbReference type="InterPro" id="IPR016137">
    <property type="entry name" value="RGS"/>
</dbReference>
<dbReference type="PROSITE" id="PS50132">
    <property type="entry name" value="RGS"/>
    <property type="match status" value="1"/>
</dbReference>
<dbReference type="FunFam" id="1.10.167.10:FF:000001">
    <property type="entry name" value="Putative regulator of g-protein signaling 12"/>
    <property type="match status" value="1"/>
</dbReference>
<dbReference type="SMART" id="SM00315">
    <property type="entry name" value="RGS"/>
    <property type="match status" value="1"/>
</dbReference>
<name>A0AAJ7SF08_9ACAR</name>
<dbReference type="KEGG" id="goe:108864264"/>
<dbReference type="PANTHER" id="PTHR10845:SF259">
    <property type="entry name" value="RGS DOMAIN-CONTAINING PROTEIN-RELATED"/>
    <property type="match status" value="1"/>
</dbReference>
<feature type="compositionally biased region" description="Low complexity" evidence="1">
    <location>
        <begin position="53"/>
        <end position="67"/>
    </location>
</feature>
<feature type="region of interest" description="Disordered" evidence="1">
    <location>
        <begin position="53"/>
        <end position="112"/>
    </location>
</feature>
<dbReference type="PRINTS" id="PR01301">
    <property type="entry name" value="RGSPROTEIN"/>
</dbReference>
<accession>A0AAJ7SF08</accession>
<feature type="domain" description="RGS" evidence="2">
    <location>
        <begin position="195"/>
        <end position="310"/>
    </location>
</feature>
<proteinExistence type="predicted"/>
<dbReference type="SUPFAM" id="SSF48097">
    <property type="entry name" value="Regulator of G-protein signaling, RGS"/>
    <property type="match status" value="1"/>
</dbReference>
<feature type="compositionally biased region" description="Low complexity" evidence="1">
    <location>
        <begin position="103"/>
        <end position="112"/>
    </location>
</feature>
<dbReference type="PANTHER" id="PTHR10845">
    <property type="entry name" value="REGULATOR OF G PROTEIN SIGNALING"/>
    <property type="match status" value="1"/>
</dbReference>
<dbReference type="GeneID" id="108864264"/>
<dbReference type="Gene3D" id="1.10.167.10">
    <property type="entry name" value="Regulator of G-protein Signalling 4, domain 2"/>
    <property type="match status" value="1"/>
</dbReference>
<gene>
    <name evidence="4" type="primary">LOC108864264</name>
</gene>
<feature type="compositionally biased region" description="Low complexity" evidence="1">
    <location>
        <begin position="22"/>
        <end position="33"/>
    </location>
</feature>
<dbReference type="Pfam" id="PF00615">
    <property type="entry name" value="RGS"/>
    <property type="match status" value="1"/>
</dbReference>
<feature type="region of interest" description="Disordered" evidence="1">
    <location>
        <begin position="1"/>
        <end position="33"/>
    </location>
</feature>